<dbReference type="SUPFAM" id="SSF82657">
    <property type="entry name" value="BolA-like"/>
    <property type="match status" value="1"/>
</dbReference>
<dbReference type="PANTHER" id="PTHR46230">
    <property type="match status" value="1"/>
</dbReference>
<keyword evidence="2" id="KW-0132">Cell division</keyword>
<dbReference type="GO" id="GO:0051301">
    <property type="term" value="P:cell division"/>
    <property type="evidence" value="ECO:0007669"/>
    <property type="project" value="UniProtKB-KW"/>
</dbReference>
<dbReference type="GO" id="GO:0016226">
    <property type="term" value="P:iron-sulfur cluster assembly"/>
    <property type="evidence" value="ECO:0007669"/>
    <property type="project" value="TreeGrafter"/>
</dbReference>
<organism evidence="2 3">
    <name type="scientific">Acidocella aminolytica 101 = DSM 11237</name>
    <dbReference type="NCBI Taxonomy" id="1120923"/>
    <lineage>
        <taxon>Bacteria</taxon>
        <taxon>Pseudomonadati</taxon>
        <taxon>Pseudomonadota</taxon>
        <taxon>Alphaproteobacteria</taxon>
        <taxon>Acetobacterales</taxon>
        <taxon>Acidocellaceae</taxon>
        <taxon>Acidocella</taxon>
    </lineage>
</organism>
<keyword evidence="2" id="KW-0131">Cell cycle</keyword>
<reference evidence="2 3" key="1">
    <citation type="submission" date="2012-11" db="EMBL/GenBank/DDBJ databases">
        <title>Whole genome sequence of Acidocella aminolytica 101 = DSM 11237.</title>
        <authorList>
            <person name="Azuma Y."/>
            <person name="Higashiura N."/>
            <person name="Hirakawa H."/>
            <person name="Matsushita K."/>
        </authorList>
    </citation>
    <scope>NUCLEOTIDE SEQUENCE [LARGE SCALE GENOMIC DNA]</scope>
    <source>
        <strain evidence="3">101 / DSM 11237</strain>
    </source>
</reference>
<dbReference type="AlphaFoldDB" id="A0A0D6PN02"/>
<dbReference type="PIRSF" id="PIRSF003113">
    <property type="entry name" value="BolA"/>
    <property type="match status" value="1"/>
</dbReference>
<dbReference type="Pfam" id="PF01722">
    <property type="entry name" value="BolA"/>
    <property type="match status" value="1"/>
</dbReference>
<accession>A0A0D6PN02</accession>
<comment type="caution">
    <text evidence="2">The sequence shown here is derived from an EMBL/GenBank/DDBJ whole genome shotgun (WGS) entry which is preliminary data.</text>
</comment>
<evidence type="ECO:0000256" key="1">
    <source>
        <dbReference type="RuleBase" id="RU003860"/>
    </source>
</evidence>
<comment type="similarity">
    <text evidence="1">Belongs to the BolA/IbaG family.</text>
</comment>
<dbReference type="RefSeq" id="WP_048880569.1">
    <property type="nucleotide sequence ID" value="NZ_BANC01000167.1"/>
</dbReference>
<evidence type="ECO:0000313" key="3">
    <source>
        <dbReference type="Proteomes" id="UP000032668"/>
    </source>
</evidence>
<dbReference type="InterPro" id="IPR036065">
    <property type="entry name" value="BolA-like_sf"/>
</dbReference>
<sequence>MTNRVERIKAALEAAFQPVFLEIEDESRRHASHAGRNGVPVGETHYRVTMVAAAFAGQSRLARQRAVNEALAGEFSIGLHALSLTLRTPEETAT</sequence>
<gene>
    <name evidence="2" type="ORF">Aam_170_018</name>
</gene>
<dbReference type="EMBL" id="BANC01000167">
    <property type="protein sequence ID" value="GAN82174.1"/>
    <property type="molecule type" value="Genomic_DNA"/>
</dbReference>
<dbReference type="STRING" id="1120923.SAMN02746095_03686"/>
<proteinExistence type="inferred from homology"/>
<protein>
    <submittedName>
        <fullName evidence="2">Stress response and cell division protein BolA</fullName>
    </submittedName>
</protein>
<dbReference type="Gene3D" id="3.30.300.90">
    <property type="entry name" value="BolA-like"/>
    <property type="match status" value="1"/>
</dbReference>
<dbReference type="InterPro" id="IPR002634">
    <property type="entry name" value="BolA"/>
</dbReference>
<name>A0A0D6PN02_9PROT</name>
<dbReference type="PANTHER" id="PTHR46230:SF7">
    <property type="entry name" value="BOLA-LIKE PROTEIN 1"/>
    <property type="match status" value="1"/>
</dbReference>
<dbReference type="OrthoDB" id="9811118at2"/>
<evidence type="ECO:0000313" key="2">
    <source>
        <dbReference type="EMBL" id="GAN82174.1"/>
    </source>
</evidence>
<dbReference type="Proteomes" id="UP000032668">
    <property type="component" value="Unassembled WGS sequence"/>
</dbReference>
<keyword evidence="3" id="KW-1185">Reference proteome</keyword>